<accession>A0A0E9PYY7</accession>
<proteinExistence type="predicted"/>
<reference evidence="1" key="1">
    <citation type="submission" date="2014-11" db="EMBL/GenBank/DDBJ databases">
        <authorList>
            <person name="Amaro Gonzalez C."/>
        </authorList>
    </citation>
    <scope>NUCLEOTIDE SEQUENCE</scope>
</reference>
<organism evidence="1">
    <name type="scientific">Anguilla anguilla</name>
    <name type="common">European freshwater eel</name>
    <name type="synonym">Muraena anguilla</name>
    <dbReference type="NCBI Taxonomy" id="7936"/>
    <lineage>
        <taxon>Eukaryota</taxon>
        <taxon>Metazoa</taxon>
        <taxon>Chordata</taxon>
        <taxon>Craniata</taxon>
        <taxon>Vertebrata</taxon>
        <taxon>Euteleostomi</taxon>
        <taxon>Actinopterygii</taxon>
        <taxon>Neopterygii</taxon>
        <taxon>Teleostei</taxon>
        <taxon>Anguilliformes</taxon>
        <taxon>Anguillidae</taxon>
        <taxon>Anguilla</taxon>
    </lineage>
</organism>
<sequence>MFYFLVLFFPLHQHHRQGESSSGEKNKKLHIMSEKYRREYLFTSKIGCPATSVVKIGKDLQTQRVVTELMHALG</sequence>
<reference evidence="1" key="2">
    <citation type="journal article" date="2015" name="Fish Shellfish Immunol.">
        <title>Early steps in the European eel (Anguilla anguilla)-Vibrio vulnificus interaction in the gills: Role of the RtxA13 toxin.</title>
        <authorList>
            <person name="Callol A."/>
            <person name="Pajuelo D."/>
            <person name="Ebbesson L."/>
            <person name="Teles M."/>
            <person name="MacKenzie S."/>
            <person name="Amaro C."/>
        </authorList>
    </citation>
    <scope>NUCLEOTIDE SEQUENCE</scope>
</reference>
<dbReference type="EMBL" id="GBXM01099479">
    <property type="protein sequence ID" value="JAH09098.1"/>
    <property type="molecule type" value="Transcribed_RNA"/>
</dbReference>
<dbReference type="AlphaFoldDB" id="A0A0E9PYY7"/>
<name>A0A0E9PYY7_ANGAN</name>
<protein>
    <submittedName>
        <fullName evidence="1">Uncharacterized protein</fullName>
    </submittedName>
</protein>
<evidence type="ECO:0000313" key="1">
    <source>
        <dbReference type="EMBL" id="JAH09098.1"/>
    </source>
</evidence>